<dbReference type="InterPro" id="IPR049064">
    <property type="entry name" value="NAD_Glu_DH_ACT3"/>
</dbReference>
<gene>
    <name evidence="7" type="ORF">SAMN05216289_11316</name>
</gene>
<evidence type="ECO:0000256" key="1">
    <source>
        <dbReference type="ARBA" id="ARBA00023002"/>
    </source>
</evidence>
<dbReference type="GO" id="GO:0004352">
    <property type="term" value="F:glutamate dehydrogenase (NAD+) activity"/>
    <property type="evidence" value="ECO:0007669"/>
    <property type="project" value="InterPro"/>
</dbReference>
<evidence type="ECO:0000259" key="6">
    <source>
        <dbReference type="Pfam" id="PF21077"/>
    </source>
</evidence>
<dbReference type="Pfam" id="PF21073">
    <property type="entry name" value="GDH_HM1"/>
    <property type="match status" value="1"/>
</dbReference>
<dbReference type="PANTHER" id="PTHR43403:SF1">
    <property type="entry name" value="NAD-SPECIFIC GLUTAMATE DEHYDROGENASE"/>
    <property type="match status" value="1"/>
</dbReference>
<feature type="domain" description="NAD-specific glutamate dehydrogenase C-terminal" evidence="3">
    <location>
        <begin position="1307"/>
        <end position="1642"/>
    </location>
</feature>
<dbReference type="STRING" id="578942.SAMN05216289_11316"/>
<dbReference type="InterPro" id="IPR046346">
    <property type="entry name" value="Aminoacid_DH-like_N_sf"/>
</dbReference>
<evidence type="ECO:0000259" key="2">
    <source>
        <dbReference type="Pfam" id="PF05088"/>
    </source>
</evidence>
<evidence type="ECO:0000259" key="5">
    <source>
        <dbReference type="Pfam" id="PF21076"/>
    </source>
</evidence>
<evidence type="ECO:0000259" key="4">
    <source>
        <dbReference type="Pfam" id="PF21075"/>
    </source>
</evidence>
<dbReference type="InterPro" id="IPR049059">
    <property type="entry name" value="NAD_Glu_DH_HM1"/>
</dbReference>
<evidence type="ECO:0000313" key="8">
    <source>
        <dbReference type="Proteomes" id="UP000198575"/>
    </source>
</evidence>
<dbReference type="OrthoDB" id="9758052at2"/>
<proteinExistence type="predicted"/>
<dbReference type="GO" id="GO:0006538">
    <property type="term" value="P:L-glutamate catabolic process"/>
    <property type="evidence" value="ECO:0007669"/>
    <property type="project" value="InterPro"/>
</dbReference>
<dbReference type="Pfam" id="PF21074">
    <property type="entry name" value="GDH_C"/>
    <property type="match status" value="1"/>
</dbReference>
<feature type="domain" description="NAD-glutamate dehydrogenase ACT3" evidence="6">
    <location>
        <begin position="551"/>
        <end position="615"/>
    </location>
</feature>
<dbReference type="Gene3D" id="3.40.50.720">
    <property type="entry name" value="NAD(P)-binding Rossmann-like Domain"/>
    <property type="match status" value="1"/>
</dbReference>
<dbReference type="InterPro" id="IPR028971">
    <property type="entry name" value="NAD-GDH_cat"/>
</dbReference>
<accession>A0A1I4XYP9</accession>
<name>A0A1I4XYP9_9GAMM</name>
<evidence type="ECO:0000259" key="3">
    <source>
        <dbReference type="Pfam" id="PF21074"/>
    </source>
</evidence>
<dbReference type="Proteomes" id="UP000198575">
    <property type="component" value="Unassembled WGS sequence"/>
</dbReference>
<dbReference type="EMBL" id="FOVF01000013">
    <property type="protein sequence ID" value="SFN30523.1"/>
    <property type="molecule type" value="Genomic_DNA"/>
</dbReference>
<dbReference type="InterPro" id="IPR007780">
    <property type="entry name" value="NAD_Glu_DH_bac"/>
</dbReference>
<dbReference type="InterPro" id="IPR049058">
    <property type="entry name" value="NAD_Glu_DH_HM2"/>
</dbReference>
<dbReference type="Pfam" id="PF21077">
    <property type="entry name" value="GDH_ACT3"/>
    <property type="match status" value="1"/>
</dbReference>
<dbReference type="Pfam" id="PF21079">
    <property type="entry name" value="GDH_HM2"/>
    <property type="match status" value="1"/>
</dbReference>
<dbReference type="InterPro" id="IPR049056">
    <property type="entry name" value="NAD_Glu_DH_HM3"/>
</dbReference>
<feature type="domain" description="NAD-glutamate dehydrogenase N-terminal ACT1" evidence="4">
    <location>
        <begin position="35"/>
        <end position="176"/>
    </location>
</feature>
<dbReference type="Pfam" id="PF21078">
    <property type="entry name" value="GDH_HM3"/>
    <property type="match status" value="1"/>
</dbReference>
<dbReference type="Pfam" id="PF05088">
    <property type="entry name" value="Bac_GDH_CD"/>
    <property type="match status" value="1"/>
</dbReference>
<sequence length="1645" mass="183531">MNAQSVASESKRLEPILNQISSQGGASRQRDTQAFAAHFFRHVPADDIGGRDPAEWARIAQYMFEYLRQRTPHTAKIRVFNPQAAEEGFDSGHTMIAIATDDMPFLVDSVSMAINQASLATHAVIHPIFCVERDPGGHILAFGDEQIGRGAAESVMLFEIERVSDANEIEALRRNIAAAVEDVRAAVSDWPKMKAKMLEIADQLPTLNLPFDQASLDEAQEFLKWIADDHFTFVGYREYRVVEENGDEVLKPIENTGLGIMRGSEKGFPARSLKTLAASDLEKSGSVGALILTKTNSRSRVHRPGHMDYLSVLGFDASGKPVLEQRFLGLLTSSAYMTPPRQVPLLRKNYDTILTRSGLKRDSHSGKALRHILDTLPRDEVFQCSTDELYEIAMAVLDLRERARTRLFVRRDRYGRFFSMLAYVPRDRFNTEVRERIEAMLRDYFRAERIDSTVLLDESPLARVHMIVRPDPGERPDWNVAELEANIAEIVRNWHDDLREILVASHGEERGSKLASRYGKALPAGYIEKVTPQNAASDVELAAALADADDIQLNLYPSQKQDGVLHFKVFRLGADITLSEVIPLLENLGLSVLTENLYEIRNSGNAITIQDILVRPGRLAFELPSVRELFQVAFERIWRGDAENDGFNKLVLAAQLDWRQVSILRGYCKYLLQTGVPFSQAYMEQTLANYPDMAGLLVELFEAKFDPHRLDAGAEFIEEARSRLRDEMETLIPAQSLADNPGLIDELIACRDQPRDTQCRVIASTINTLLGRVASLDEDRILRSFSAVIRATLRTNYYQRVDGKAHEYTSFKFDPSQLSELPKPRPYREIFVYSPRVEGVHLRFGPVARGGLRWSDRREDFRTEVLGLVKAQMVKNTVIVPVGSKGGFFVKRPPASGERDAVLAEGVACYRMFINGLLDVTDNLVEGDLVHPQDVVRHDDADPYLVVAADKGTATFSDIANAVSAEHDFWLGDAFASGGSVGYDHKGMGITAKGAWESVKRHFRAMGCDSQSEDFTCVGVGDMSGDVFGNGMLLSRHIRLVAAFDHRHIFIDPNPDAASSFIERERMFKLPRSSWADYDTKLISAGGGVYPRSAKTIDLSAEAAAALGIDGGAQKLTPNELLTAILKAPVDLLWNGGIGTYVKSASETHADAGDRANNAIRINGGELRCKVIGEGGNLGMTQRGRIEAAQNGVLLNTDFIDNSAGVDTSDHEVNIKILLNDAVRRGEMSVEQRNALLREMTDEVERLVLFDNYRQNEAISIMERMSVSRLGSKQHLVRTLEAQGLLDRQIEFLPSEKEFAERKARGVGLTRPELAILLSYSKIVIFQQLLDSDVPEDPYLSKELRRYFPEPLRERFAEHMERHRLKREIIATAVTNSMVNRMGATFMLRMQEDTGQSPAAVAKAFNIAREVLDARTLWAEIEELDGKVNGNAQIDANLAIWSLLRTMTRWLLNHPGEVHDIAAAVERYEPPMRELRARIDAVTSAAENAVFEAGRAQWIEQGFPEQLADQLAHLPSLASAMDIALVAQQSGHSVIDVASVFFAVGEALNLKWLMEKIEDLPVETRWHAHARGSLRDELLSHQRSLVSQMLAFECAGEGVHRVAAWIGRDDPTLKALLSTLADMRSQVVIDYPIVSVAVRRLAQLV</sequence>
<protein>
    <submittedName>
        <fullName evidence="7">Glutamate dehydrogenase (NAD)</fullName>
    </submittedName>
</protein>
<dbReference type="InterPro" id="IPR049062">
    <property type="entry name" value="NAD_Glu_DH_ACT2"/>
</dbReference>
<evidence type="ECO:0000313" key="7">
    <source>
        <dbReference type="EMBL" id="SFN30523.1"/>
    </source>
</evidence>
<dbReference type="Pfam" id="PF21075">
    <property type="entry name" value="GDH_ACT1"/>
    <property type="match status" value="1"/>
</dbReference>
<dbReference type="InterPro" id="IPR024727">
    <property type="entry name" value="NAD_Glu_DH_N_ACT1"/>
</dbReference>
<dbReference type="SUPFAM" id="SSF51735">
    <property type="entry name" value="NAD(P)-binding Rossmann-fold domains"/>
    <property type="match status" value="1"/>
</dbReference>
<dbReference type="InterPro" id="IPR036291">
    <property type="entry name" value="NAD(P)-bd_dom_sf"/>
</dbReference>
<dbReference type="PIRSF" id="PIRSF036761">
    <property type="entry name" value="GDH_Mll4104"/>
    <property type="match status" value="1"/>
</dbReference>
<reference evidence="7 8" key="1">
    <citation type="submission" date="2016-10" db="EMBL/GenBank/DDBJ databases">
        <authorList>
            <person name="de Groot N.N."/>
        </authorList>
    </citation>
    <scope>NUCLEOTIDE SEQUENCE [LARGE SCALE GENOMIC DNA]</scope>
    <source>
        <strain evidence="7 8">CGMCC 1.7659</strain>
    </source>
</reference>
<dbReference type="PANTHER" id="PTHR43403">
    <property type="entry name" value="NAD-SPECIFIC GLUTAMATE DEHYDROGENASE"/>
    <property type="match status" value="1"/>
</dbReference>
<organism evidence="7 8">
    <name type="scientific">Dokdonella immobilis</name>
    <dbReference type="NCBI Taxonomy" id="578942"/>
    <lineage>
        <taxon>Bacteria</taxon>
        <taxon>Pseudomonadati</taxon>
        <taxon>Pseudomonadota</taxon>
        <taxon>Gammaproteobacteria</taxon>
        <taxon>Lysobacterales</taxon>
        <taxon>Rhodanobacteraceae</taxon>
        <taxon>Dokdonella</taxon>
    </lineage>
</organism>
<dbReference type="RefSeq" id="WP_092407679.1">
    <property type="nucleotide sequence ID" value="NZ_FOVF01000013.1"/>
</dbReference>
<feature type="domain" description="NAD-glutamate dehydrogenase catalytic" evidence="2">
    <location>
        <begin position="766"/>
        <end position="1261"/>
    </location>
</feature>
<feature type="domain" description="NAD-glutamate dehydrogenase ACT2" evidence="5">
    <location>
        <begin position="406"/>
        <end position="495"/>
    </location>
</feature>
<keyword evidence="8" id="KW-1185">Reference proteome</keyword>
<dbReference type="InterPro" id="IPR048381">
    <property type="entry name" value="GDH_C"/>
</dbReference>
<dbReference type="Pfam" id="PF21076">
    <property type="entry name" value="GDH_ACT2"/>
    <property type="match status" value="1"/>
</dbReference>
<dbReference type="GO" id="GO:0004069">
    <property type="term" value="F:L-aspartate:2-oxoglutarate aminotransferase activity"/>
    <property type="evidence" value="ECO:0007669"/>
    <property type="project" value="InterPro"/>
</dbReference>
<keyword evidence="1" id="KW-0560">Oxidoreductase</keyword>
<dbReference type="SUPFAM" id="SSF53223">
    <property type="entry name" value="Aminoacid dehydrogenase-like, N-terminal domain"/>
    <property type="match status" value="1"/>
</dbReference>